<dbReference type="InterPro" id="IPR000031">
    <property type="entry name" value="PurE_dom"/>
</dbReference>
<dbReference type="Proteomes" id="UP000886043">
    <property type="component" value="Unassembled WGS sequence"/>
</dbReference>
<name>A0A7C3CKD4_9BACT</name>
<protein>
    <submittedName>
        <fullName evidence="3">Nickel pincer cofactor biosynthesis protein LarB</fullName>
    </submittedName>
</protein>
<reference evidence="3" key="1">
    <citation type="journal article" date="2020" name="mSystems">
        <title>Genome- and Community-Level Interaction Insights into Carbon Utilization and Element Cycling Functions of Hydrothermarchaeota in Hydrothermal Sediment.</title>
        <authorList>
            <person name="Zhou Z."/>
            <person name="Liu Y."/>
            <person name="Xu W."/>
            <person name="Pan J."/>
            <person name="Luo Z.H."/>
            <person name="Li M."/>
        </authorList>
    </citation>
    <scope>NUCLEOTIDE SEQUENCE [LARGE SCALE GENOMIC DNA]</scope>
    <source>
        <strain evidence="3">HyVt-483</strain>
    </source>
</reference>
<dbReference type="Pfam" id="PF00731">
    <property type="entry name" value="AIRC"/>
    <property type="match status" value="1"/>
</dbReference>
<evidence type="ECO:0000256" key="1">
    <source>
        <dbReference type="SAM" id="Phobius"/>
    </source>
</evidence>
<dbReference type="InterPro" id="IPR039476">
    <property type="entry name" value="P2CMN_synthase_LarB"/>
</dbReference>
<keyword evidence="1" id="KW-0812">Transmembrane</keyword>
<evidence type="ECO:0000313" key="3">
    <source>
        <dbReference type="EMBL" id="HFC96952.1"/>
    </source>
</evidence>
<dbReference type="GO" id="GO:0016787">
    <property type="term" value="F:hydrolase activity"/>
    <property type="evidence" value="ECO:0007669"/>
    <property type="project" value="InterPro"/>
</dbReference>
<feature type="transmembrane region" description="Helical" evidence="1">
    <location>
        <begin position="168"/>
        <end position="191"/>
    </location>
</feature>
<dbReference type="GO" id="GO:0006189">
    <property type="term" value="P:'de novo' IMP biosynthetic process"/>
    <property type="evidence" value="ECO:0007669"/>
    <property type="project" value="InterPro"/>
</dbReference>
<gene>
    <name evidence="3" type="primary">larB</name>
    <name evidence="3" type="ORF">ENJ40_00640</name>
</gene>
<comment type="caution">
    <text evidence="3">The sequence shown here is derived from an EMBL/GenBank/DDBJ whole genome shotgun (WGS) entry which is preliminary data.</text>
</comment>
<accession>A0A7C3CKD4</accession>
<evidence type="ECO:0000259" key="2">
    <source>
        <dbReference type="SMART" id="SM01001"/>
    </source>
</evidence>
<proteinExistence type="predicted"/>
<dbReference type="PANTHER" id="PTHR43064:SF1">
    <property type="entry name" value="SLL1489 PROTEIN"/>
    <property type="match status" value="1"/>
</dbReference>
<keyword evidence="1" id="KW-0472">Membrane</keyword>
<keyword evidence="1" id="KW-1133">Transmembrane helix</keyword>
<sequence>MIRQRLRRILEEVREGRLSVSQAEKLLEGLPFEELETVKLDHHRGIRKHFPEIIYGPGKTEEELLRIVESFLEKDLPLLITRISPDRARRLRERFPQLEYHERAALLGRRLPGPRVGQILVVSGGTADLPVAEEARVAAEYFGNRVDTLYDVGVAGVHRLLSYREKLLAARVLIAVAGMEGALPSLVAGLVDRPVIAVPTSVGYGAHFGGLAPLLAMLNTCAPGVAVVNIDNGVGAAYFASIINQLPEKITQVEKTYGQTGT</sequence>
<dbReference type="PANTHER" id="PTHR43064">
    <property type="entry name" value="PHOSPHORIBOSYLAMINOIMIDAZOLE CARBOXYLASE-RELATED"/>
    <property type="match status" value="1"/>
</dbReference>
<dbReference type="EMBL" id="DRMH01000011">
    <property type="protein sequence ID" value="HFC96952.1"/>
    <property type="molecule type" value="Genomic_DNA"/>
</dbReference>
<dbReference type="NCBIfam" id="NF033503">
    <property type="entry name" value="LarB"/>
    <property type="match status" value="1"/>
</dbReference>
<dbReference type="Gene3D" id="3.40.50.1970">
    <property type="match status" value="1"/>
</dbReference>
<dbReference type="SUPFAM" id="SSF52255">
    <property type="entry name" value="N5-CAIR mutase (phosphoribosylaminoimidazole carboxylase, PurE)"/>
    <property type="match status" value="1"/>
</dbReference>
<feature type="domain" description="PurE" evidence="2">
    <location>
        <begin position="117"/>
        <end position="249"/>
    </location>
</feature>
<organism evidence="3">
    <name type="scientific">Thermosulfurimonas dismutans</name>
    <dbReference type="NCBI Taxonomy" id="999894"/>
    <lineage>
        <taxon>Bacteria</taxon>
        <taxon>Pseudomonadati</taxon>
        <taxon>Thermodesulfobacteriota</taxon>
        <taxon>Thermodesulfobacteria</taxon>
        <taxon>Thermodesulfobacteriales</taxon>
        <taxon>Thermodesulfobacteriaceae</taxon>
        <taxon>Thermosulfurimonas</taxon>
    </lineage>
</organism>
<dbReference type="SMART" id="SM01001">
    <property type="entry name" value="AIRC"/>
    <property type="match status" value="1"/>
</dbReference>
<dbReference type="AlphaFoldDB" id="A0A7C3CKD4"/>